<evidence type="ECO:0000256" key="1">
    <source>
        <dbReference type="ARBA" id="ARBA00022574"/>
    </source>
</evidence>
<dbReference type="InterPro" id="IPR051179">
    <property type="entry name" value="WD_repeat_multifunction"/>
</dbReference>
<evidence type="ECO:0000313" key="5">
    <source>
        <dbReference type="EMBL" id="ODV63623.1"/>
    </source>
</evidence>
<dbReference type="SUPFAM" id="SSF50978">
    <property type="entry name" value="WD40 repeat-like"/>
    <property type="match status" value="1"/>
</dbReference>
<dbReference type="InterPro" id="IPR036322">
    <property type="entry name" value="WD40_repeat_dom_sf"/>
</dbReference>
<keyword evidence="3" id="KW-0647">Proteasome</keyword>
<keyword evidence="2" id="KW-0677">Repeat</keyword>
<dbReference type="STRING" id="1344418.A0A1D2VPS2"/>
<reference evidence="6" key="1">
    <citation type="submission" date="2016-05" db="EMBL/GenBank/DDBJ databases">
        <title>Comparative genomics of biotechnologically important yeasts.</title>
        <authorList>
            <consortium name="DOE Joint Genome Institute"/>
            <person name="Riley R."/>
            <person name="Haridas S."/>
            <person name="Wolfe K.H."/>
            <person name="Lopes M.R."/>
            <person name="Hittinger C.T."/>
            <person name="Goker M."/>
            <person name="Salamov A."/>
            <person name="Wisecaver J."/>
            <person name="Long T.M."/>
            <person name="Aerts A.L."/>
            <person name="Barry K."/>
            <person name="Choi C."/>
            <person name="Clum A."/>
            <person name="Coughlan A.Y."/>
            <person name="Deshpande S."/>
            <person name="Douglass A.P."/>
            <person name="Hanson S.J."/>
            <person name="Klenk H.-P."/>
            <person name="Labutti K."/>
            <person name="Lapidus A."/>
            <person name="Lindquist E."/>
            <person name="Lipzen A."/>
            <person name="Meier-Kolthoff J.P."/>
            <person name="Ohm R.A."/>
            <person name="Otillar R.P."/>
            <person name="Pangilinan J."/>
            <person name="Peng Y."/>
            <person name="Rokas A."/>
            <person name="Rosa C.A."/>
            <person name="Scheuner C."/>
            <person name="Sibirny A.A."/>
            <person name="Slot J.C."/>
            <person name="Stielow J.B."/>
            <person name="Sun H."/>
            <person name="Kurtzman C.P."/>
            <person name="Blackwell M."/>
            <person name="Grigoriev I.V."/>
            <person name="Jeffries T.W."/>
        </authorList>
    </citation>
    <scope>NUCLEOTIDE SEQUENCE [LARGE SCALE GENOMIC DNA]</scope>
    <source>
        <strain evidence="6">DSM 1968</strain>
    </source>
</reference>
<evidence type="ECO:0000313" key="6">
    <source>
        <dbReference type="Proteomes" id="UP000095038"/>
    </source>
</evidence>
<dbReference type="RefSeq" id="XP_020049930.1">
    <property type="nucleotide sequence ID" value="XM_020191168.1"/>
</dbReference>
<dbReference type="AlphaFoldDB" id="A0A1D2VPS2"/>
<sequence length="464" mass="53359">MEKEICLVTVQSSFKEVIDDVKSNRLEKDTFWIAFQPINETELNSKEYFINVSKHDNKLIFASNNRFGDVEKASIEFRIMNENSYEVLFKNHRYLLKTPNKTIDLNKLVNGSNGTDINKNINVASIDLSSDLKFYSIGDSKGNIYILNYSKDNQMVHFFKNYHDLDVSKLIIFPSNKVLMSNSLDYKTKITNLETGEIVREFLTNTQKVNDIKTIGQIGRNFLTISNDSNVKIFDIGSKTLVKSFYRVSNRTSIGSMVLYNDLNYEKRLQIDKNYKNYEFETKGKFIITGDSNGSLTSWNLFDEYQFFSILNSDDSTFSITALALNKDEIDSNEKNSTSTKDFYLAVGYDNGIIKIFKYNNVLLNKFEEIKKIKINFGNPITSLYFNENSIKGINDLIILSNNQILMSVEFSKLIEQNKLDITYFCGYSDIAQVNQINLKKNIVNSDSNLLIGCKYGTVSLFSY</sequence>
<proteinExistence type="inferred from homology"/>
<evidence type="ECO:0000256" key="2">
    <source>
        <dbReference type="ARBA" id="ARBA00022737"/>
    </source>
</evidence>
<dbReference type="FunCoup" id="A0A1D2VPS2">
    <property type="interactions" value="101"/>
</dbReference>
<dbReference type="Gene3D" id="2.130.10.10">
    <property type="entry name" value="YVTN repeat-like/Quinoprotein amine dehydrogenase"/>
    <property type="match status" value="2"/>
</dbReference>
<dbReference type="Proteomes" id="UP000095038">
    <property type="component" value="Unassembled WGS sequence"/>
</dbReference>
<dbReference type="SMART" id="SM00320">
    <property type="entry name" value="WD40"/>
    <property type="match status" value="3"/>
</dbReference>
<dbReference type="InterPro" id="IPR015943">
    <property type="entry name" value="WD40/YVTN_repeat-like_dom_sf"/>
</dbReference>
<name>A0A1D2VPS2_9ASCO</name>
<dbReference type="OrthoDB" id="10257301at2759"/>
<protein>
    <submittedName>
        <fullName evidence="5">WD40 repeat-like protein</fullName>
    </submittedName>
</protein>
<dbReference type="GO" id="GO:0000502">
    <property type="term" value="C:proteasome complex"/>
    <property type="evidence" value="ECO:0007669"/>
    <property type="project" value="UniProtKB-KW"/>
</dbReference>
<comment type="similarity">
    <text evidence="4">Belongs to the WD repeat PAAF1/RPN14 family.</text>
</comment>
<dbReference type="PANTHER" id="PTHR19857">
    <property type="entry name" value="MITOCHONDRIAL DIVISION PROTEIN 1-RELATED"/>
    <property type="match status" value="1"/>
</dbReference>
<dbReference type="InterPro" id="IPR001680">
    <property type="entry name" value="WD40_rpt"/>
</dbReference>
<dbReference type="InParanoid" id="A0A1D2VPS2"/>
<dbReference type="EMBL" id="KV454475">
    <property type="protein sequence ID" value="ODV63623.1"/>
    <property type="molecule type" value="Genomic_DNA"/>
</dbReference>
<dbReference type="PANTHER" id="PTHR19857:SF19">
    <property type="entry name" value="26S PROTEASOME REGULATORY SUBUNIT RPN14"/>
    <property type="match status" value="1"/>
</dbReference>
<gene>
    <name evidence="5" type="ORF">ASCRUDRAFT_5585</name>
</gene>
<evidence type="ECO:0000256" key="3">
    <source>
        <dbReference type="ARBA" id="ARBA00022942"/>
    </source>
</evidence>
<dbReference type="GeneID" id="30964804"/>
<evidence type="ECO:0000256" key="4">
    <source>
        <dbReference type="ARBA" id="ARBA00038321"/>
    </source>
</evidence>
<keyword evidence="1" id="KW-0853">WD repeat</keyword>
<keyword evidence="6" id="KW-1185">Reference proteome</keyword>
<accession>A0A1D2VPS2</accession>
<organism evidence="5 6">
    <name type="scientific">Ascoidea rubescens DSM 1968</name>
    <dbReference type="NCBI Taxonomy" id="1344418"/>
    <lineage>
        <taxon>Eukaryota</taxon>
        <taxon>Fungi</taxon>
        <taxon>Dikarya</taxon>
        <taxon>Ascomycota</taxon>
        <taxon>Saccharomycotina</taxon>
        <taxon>Saccharomycetes</taxon>
        <taxon>Ascoideaceae</taxon>
        <taxon>Ascoidea</taxon>
    </lineage>
</organism>